<protein>
    <submittedName>
        <fullName evidence="1">Uncharacterized protein</fullName>
    </submittedName>
</protein>
<dbReference type="KEGG" id="ndo:DDD_3191"/>
<dbReference type="PATRIC" id="fig|592029.3.peg.3165"/>
<dbReference type="Proteomes" id="UP000011173">
    <property type="component" value="Chromosome"/>
</dbReference>
<dbReference type="EMBL" id="CP001397">
    <property type="protein sequence ID" value="AGC78318.1"/>
    <property type="molecule type" value="Genomic_DNA"/>
</dbReference>
<gene>
    <name evidence="1" type="ordered locus">DDD_3191</name>
</gene>
<dbReference type="AlphaFoldDB" id="L7WH82"/>
<accession>L7WH82</accession>
<dbReference type="STRING" id="592029.DDD_3191"/>
<proteinExistence type="predicted"/>
<name>L7WH82_NONDD</name>
<organism evidence="1 2">
    <name type="scientific">Nonlabens dokdonensis (strain DSM 17205 / KCTC 12402 / DSW-6)</name>
    <name type="common">Donghaeana dokdonensis</name>
    <dbReference type="NCBI Taxonomy" id="592029"/>
    <lineage>
        <taxon>Bacteria</taxon>
        <taxon>Pseudomonadati</taxon>
        <taxon>Bacteroidota</taxon>
        <taxon>Flavobacteriia</taxon>
        <taxon>Flavobacteriales</taxon>
        <taxon>Flavobacteriaceae</taxon>
        <taxon>Nonlabens</taxon>
    </lineage>
</organism>
<evidence type="ECO:0000313" key="2">
    <source>
        <dbReference type="Proteomes" id="UP000011173"/>
    </source>
</evidence>
<evidence type="ECO:0000313" key="1">
    <source>
        <dbReference type="EMBL" id="AGC78318.1"/>
    </source>
</evidence>
<sequence>MTEKFKVEFFKEVFDFLHHIYKKLGRKSFSILTKRKL</sequence>
<reference evidence="1 2" key="1">
    <citation type="journal article" date="2013" name="Genome Biol. Evol.">
        <title>Genomic makeup of the marine flavobacterium Nonlabens (Donghaeana) dokdonensis DSW-6 and identification of a novel class of rhodopsins.</title>
        <authorList>
            <person name="Kwon S.K."/>
            <person name="Kim B.K."/>
            <person name="Song J.Y."/>
            <person name="Kwak M.J."/>
            <person name="Lee C.H."/>
            <person name="Yoon J.H."/>
            <person name="Oh T.K."/>
            <person name="Kim J.F."/>
        </authorList>
    </citation>
    <scope>NUCLEOTIDE SEQUENCE [LARGE SCALE GENOMIC DNA]</scope>
    <source>
        <strain evidence="2">DSM 17205 / KCTC 12402 / DSW-6</strain>
    </source>
</reference>
<dbReference type="HOGENOM" id="CLU_3346583_0_0_10"/>